<reference evidence="3 4" key="1">
    <citation type="journal article" date="2016" name="Nat. Commun.">
        <title>Thousands of microbial genomes shed light on interconnected biogeochemical processes in an aquifer system.</title>
        <authorList>
            <person name="Anantharaman K."/>
            <person name="Brown C.T."/>
            <person name="Hug L.A."/>
            <person name="Sharon I."/>
            <person name="Castelle C.J."/>
            <person name="Probst A.J."/>
            <person name="Thomas B.C."/>
            <person name="Singh A."/>
            <person name="Wilkins M.J."/>
            <person name="Karaoz U."/>
            <person name="Brodie E.L."/>
            <person name="Williams K.H."/>
            <person name="Hubbard S.S."/>
            <person name="Banfield J.F."/>
        </authorList>
    </citation>
    <scope>NUCLEOTIDE SEQUENCE [LARGE SCALE GENOMIC DNA]</scope>
</reference>
<evidence type="ECO:0000256" key="1">
    <source>
        <dbReference type="ARBA" id="ARBA00023146"/>
    </source>
</evidence>
<evidence type="ECO:0000259" key="2">
    <source>
        <dbReference type="Pfam" id="PF03129"/>
    </source>
</evidence>
<dbReference type="InterPro" id="IPR004154">
    <property type="entry name" value="Anticodon-bd"/>
</dbReference>
<accession>A0A1F6EHJ1</accession>
<name>A0A1F6EHJ1_9BACT</name>
<gene>
    <name evidence="3" type="ORF">A3A38_01850</name>
</gene>
<feature type="domain" description="Anticodon-binding" evidence="2">
    <location>
        <begin position="297"/>
        <end position="378"/>
    </location>
</feature>
<dbReference type="SUPFAM" id="SSF52954">
    <property type="entry name" value="Class II aaRS ABD-related"/>
    <property type="match status" value="1"/>
</dbReference>
<evidence type="ECO:0000313" key="4">
    <source>
        <dbReference type="Proteomes" id="UP000177306"/>
    </source>
</evidence>
<dbReference type="Proteomes" id="UP000177306">
    <property type="component" value="Unassembled WGS sequence"/>
</dbReference>
<dbReference type="SUPFAM" id="SSF55681">
    <property type="entry name" value="Class II aaRS and biotin synthetases"/>
    <property type="match status" value="1"/>
</dbReference>
<proteinExistence type="predicted"/>
<dbReference type="InterPro" id="IPR036621">
    <property type="entry name" value="Anticodon-bd_dom_sf"/>
</dbReference>
<comment type="caution">
    <text evidence="3">The sequence shown here is derived from an EMBL/GenBank/DDBJ whole genome shotgun (WGS) entry which is preliminary data.</text>
</comment>
<dbReference type="GO" id="GO:0004812">
    <property type="term" value="F:aminoacyl-tRNA ligase activity"/>
    <property type="evidence" value="ECO:0007669"/>
    <property type="project" value="UniProtKB-KW"/>
</dbReference>
<evidence type="ECO:0000313" key="3">
    <source>
        <dbReference type="EMBL" id="OGG73073.1"/>
    </source>
</evidence>
<organism evidence="3 4">
    <name type="scientific">Candidatus Kaiserbacteria bacterium RIFCSPLOWO2_01_FULL_53_17</name>
    <dbReference type="NCBI Taxonomy" id="1798511"/>
    <lineage>
        <taxon>Bacteria</taxon>
        <taxon>Candidatus Kaiseribacteriota</taxon>
    </lineage>
</organism>
<dbReference type="Gene3D" id="3.30.930.10">
    <property type="entry name" value="Bira Bifunctional Protein, Domain 2"/>
    <property type="match status" value="1"/>
</dbReference>
<sequence length="381" mass="42331">MIRDVIPAEEILHKARAVGQYYGFTPLSTLTLAARGGARAKAGYPEAVTALALEGVAETVAGFLKRCQSAACAPTPRQPLFIWHTNIAAGRPAQKKAVIQFHALGSDRAIADAVVIRAILALARDLFHEEPTVRINSMGDKETRARYARELSSFFKKRSETLPEECVTRAKQDVFLAAELAILRECAEELPAPTEHLSDASRKRFEDLLEYLEMTETPYELARTLISRGSVWNDTCFEISVGGRRVAWGSRYNDLARHFFPGAPFNATGAVFQIASEGKVAVKTKPARLRFSFVHIGDEAKRLSIRLAEDFRKARVSLAQDIGVESLIEQLHLAERRNSPYLLIMGRKEALEGSAILRNRQTQEETILPLEGLAERLKSFA</sequence>
<dbReference type="Pfam" id="PF03129">
    <property type="entry name" value="HGTP_anticodon"/>
    <property type="match status" value="1"/>
</dbReference>
<keyword evidence="1" id="KW-0436">Ligase</keyword>
<dbReference type="GO" id="GO:0006418">
    <property type="term" value="P:tRNA aminoacylation for protein translation"/>
    <property type="evidence" value="ECO:0007669"/>
    <property type="project" value="UniProtKB-ARBA"/>
</dbReference>
<protein>
    <recommendedName>
        <fullName evidence="2">Anticodon-binding domain-containing protein</fullName>
    </recommendedName>
</protein>
<keyword evidence="1" id="KW-0030">Aminoacyl-tRNA synthetase</keyword>
<dbReference type="AlphaFoldDB" id="A0A1F6EHJ1"/>
<dbReference type="Gene3D" id="3.40.50.800">
    <property type="entry name" value="Anticodon-binding domain"/>
    <property type="match status" value="1"/>
</dbReference>
<dbReference type="EMBL" id="MFLY01000013">
    <property type="protein sequence ID" value="OGG73073.1"/>
    <property type="molecule type" value="Genomic_DNA"/>
</dbReference>
<dbReference type="InterPro" id="IPR045864">
    <property type="entry name" value="aa-tRNA-synth_II/BPL/LPL"/>
</dbReference>